<dbReference type="EMBL" id="CP000027">
    <property type="protein sequence ID" value="AAW40360.1"/>
    <property type="molecule type" value="Genomic_DNA"/>
</dbReference>
<dbReference type="RefSeq" id="WP_010936088.1">
    <property type="nucleotide sequence ID" value="NC_002936.3"/>
</dbReference>
<dbReference type="AlphaFoldDB" id="Q3Z9P4"/>
<keyword evidence="1" id="KW-1133">Transmembrane helix</keyword>
<evidence type="ECO:0000313" key="3">
    <source>
        <dbReference type="Proteomes" id="UP000008289"/>
    </source>
</evidence>
<organism evidence="2 3">
    <name type="scientific">Dehalococcoides mccartyi (strain ATCC BAA-2266 / KCTC 15142 / 195)</name>
    <name type="common">Dehalococcoides ethenogenes (strain 195)</name>
    <dbReference type="NCBI Taxonomy" id="243164"/>
    <lineage>
        <taxon>Bacteria</taxon>
        <taxon>Bacillati</taxon>
        <taxon>Chloroflexota</taxon>
        <taxon>Dehalococcoidia</taxon>
        <taxon>Dehalococcoidales</taxon>
        <taxon>Dehalococcoidaceae</taxon>
        <taxon>Dehalococcoides</taxon>
    </lineage>
</organism>
<keyword evidence="1" id="KW-0472">Membrane</keyword>
<feature type="transmembrane region" description="Helical" evidence="1">
    <location>
        <begin position="6"/>
        <end position="22"/>
    </location>
</feature>
<dbReference type="eggNOG" id="ENOG5030T48">
    <property type="taxonomic scope" value="Bacteria"/>
</dbReference>
<feature type="transmembrane region" description="Helical" evidence="1">
    <location>
        <begin position="63"/>
        <end position="84"/>
    </location>
</feature>
<reference evidence="2 3" key="1">
    <citation type="journal article" date="2005" name="Science">
        <title>Genome sequence of the PCE-dechlorinating bacterium Dehalococcoides ethenogenes.</title>
        <authorList>
            <person name="Seshadri R."/>
            <person name="Adrian L."/>
            <person name="Fouts D.E."/>
            <person name="Eisen J.A."/>
            <person name="Phillippy A.M."/>
            <person name="Methe B.A."/>
            <person name="Ward N.L."/>
            <person name="Nelson W.C."/>
            <person name="Deboy R.T."/>
            <person name="Khouri H.M."/>
            <person name="Kolonay J.F."/>
            <person name="Dodson R.J."/>
            <person name="Daugherty S.C."/>
            <person name="Brinkac L.M."/>
            <person name="Sullivan S.A."/>
            <person name="Madupu R."/>
            <person name="Nelson K.E."/>
            <person name="Kang K.H."/>
            <person name="Impraim M."/>
            <person name="Tran K."/>
            <person name="Robinson J.M."/>
            <person name="Forberger H.A."/>
            <person name="Fraser C.M."/>
            <person name="Zinder S.H."/>
            <person name="Heidelberg J.F."/>
        </authorList>
    </citation>
    <scope>NUCLEOTIDE SEQUENCE [LARGE SCALE GENOMIC DNA]</scope>
    <source>
        <strain evidence="3">ATCC BAA-2266 / KCTC 15142 / 195</strain>
    </source>
</reference>
<dbReference type="KEGG" id="det:DET0307"/>
<dbReference type="InParanoid" id="Q3Z9P4"/>
<dbReference type="PATRIC" id="fig|243164.10.peg.290"/>
<accession>Q3Z9P4</accession>
<dbReference type="STRING" id="243164.DET0307"/>
<protein>
    <submittedName>
        <fullName evidence="2">Reductive dehalogenase anchoring protein, putative</fullName>
    </submittedName>
</protein>
<sequence>MLYWVGLIVGIALAVWIGWLVMQKQFKFRWYEVVLAALGFTSAFAAVQHYFASVREYEHTSAWLGALVFGLLALIMLGVSLQLVRSHNRTR</sequence>
<proteinExistence type="predicted"/>
<keyword evidence="3" id="KW-1185">Reference proteome</keyword>
<keyword evidence="1" id="KW-0812">Transmembrane</keyword>
<feature type="transmembrane region" description="Helical" evidence="1">
    <location>
        <begin position="34"/>
        <end position="51"/>
    </location>
</feature>
<gene>
    <name evidence="2" type="ordered locus">DET0307</name>
</gene>
<dbReference type="Proteomes" id="UP000008289">
    <property type="component" value="Chromosome"/>
</dbReference>
<dbReference type="HOGENOM" id="CLU_176126_0_0_0"/>
<dbReference type="GeneID" id="3230324"/>
<name>Q3Z9P4_DEHM1</name>
<evidence type="ECO:0000256" key="1">
    <source>
        <dbReference type="SAM" id="Phobius"/>
    </source>
</evidence>
<evidence type="ECO:0000313" key="2">
    <source>
        <dbReference type="EMBL" id="AAW40360.1"/>
    </source>
</evidence>